<evidence type="ECO:0000313" key="6">
    <source>
        <dbReference type="EMBL" id="MEA5402184.1"/>
    </source>
</evidence>
<organism evidence="6 7">
    <name type="scientific">Arcicella gelida</name>
    <dbReference type="NCBI Taxonomy" id="2984195"/>
    <lineage>
        <taxon>Bacteria</taxon>
        <taxon>Pseudomonadati</taxon>
        <taxon>Bacteroidota</taxon>
        <taxon>Cytophagia</taxon>
        <taxon>Cytophagales</taxon>
        <taxon>Flectobacillaceae</taxon>
        <taxon>Arcicella</taxon>
    </lineage>
</organism>
<accession>A0ABU5S136</accession>
<dbReference type="PANTHER" id="PTHR40980">
    <property type="entry name" value="PLUG DOMAIN-CONTAINING PROTEIN"/>
    <property type="match status" value="1"/>
</dbReference>
<gene>
    <name evidence="6" type="ORF">VB776_04635</name>
</gene>
<dbReference type="Pfam" id="PF13715">
    <property type="entry name" value="CarbopepD_reg_2"/>
    <property type="match status" value="1"/>
</dbReference>
<sequence length="810" mass="91638">MLMTFKPTFLVLFLFTTIQALGQSTVSGIVIDEKKQAASFANVLILNEKDSTMVKGAVADVDGKFLTPQIPHNTYLLAITAIGYQKYYQKIEVRSDLNLGNIQLLPESKTLSEVEVSVKKQLIERSGDKMIMNVDASPITSGLNGLELMEKVPGITVDRNSETIKVKGKSGVLVMIDDRKTYLSDEQLANFLKTLKSDDIDKIEVITNPSARYDASGTTAIINIKTKKGKNFGTNYIVDMGVGYSNYKEYGSFPKNNQGITMNAKKGKYTLYANLSRNYMTWFNAFNETQELYEGSNLVETRKNIGKALGNGNSWSSKVAFDYDFSKNTSVGFTVQGALSDNLFERSINQSNQQVNTTQAIEMLRNRNTDNKNYLINTHWKQSFDTSGTVLNVDFDVIINKITFDDRFKTTNMLESQQNVVNNQIYSPENFVTYALKADFVKNLTKKVKLETGFKSSFSDNAKDFNDNFRDNGALVNSYFKFKQNIHAAYFMLNTELSKTLNLQTGLRGEQTYTSGTDRAGEELSTQNYFNLFPTLSLNKKVTKDYAVSLGFSRRINRPNSDNFNTFNRFFSPQQYAKGNPNLLPSLNNSFSMTHTIKDAFSFTIDYVTVKQFFADVYSVDSVYIPGNRLIQESIENVNGKVSWWSFSTSLPFNLTKWWNVNVNIWSGINMYNYSRENAIVDVNQFYSGLYLQQTFTLNKTLSAEISGYVNSGETWGFETSKAQGSFDLGIKKFLWDKKATLKISVQDPAYLNRYRNVARTNELVSTGEYRWDNRRLRINFTYNFGNTNVKVNQRSNGDNDGGGGGKGRS</sequence>
<name>A0ABU5S136_9BACT</name>
<keyword evidence="4" id="KW-0732">Signal</keyword>
<evidence type="ECO:0000256" key="2">
    <source>
        <dbReference type="ARBA" id="ARBA00023136"/>
    </source>
</evidence>
<dbReference type="InterPro" id="IPR037066">
    <property type="entry name" value="Plug_dom_sf"/>
</dbReference>
<dbReference type="PANTHER" id="PTHR40980:SF4">
    <property type="entry name" value="TONB-DEPENDENT RECEPTOR-LIKE BETA-BARREL DOMAIN-CONTAINING PROTEIN"/>
    <property type="match status" value="1"/>
</dbReference>
<evidence type="ECO:0000256" key="3">
    <source>
        <dbReference type="ARBA" id="ARBA00023237"/>
    </source>
</evidence>
<dbReference type="Pfam" id="PF14905">
    <property type="entry name" value="OMP_b-brl_3"/>
    <property type="match status" value="1"/>
</dbReference>
<feature type="signal peptide" evidence="4">
    <location>
        <begin position="1"/>
        <end position="22"/>
    </location>
</feature>
<keyword evidence="2" id="KW-0472">Membrane</keyword>
<comment type="subcellular location">
    <subcellularLocation>
        <location evidence="1">Cell outer membrane</location>
    </subcellularLocation>
</comment>
<dbReference type="SUPFAM" id="SSF49464">
    <property type="entry name" value="Carboxypeptidase regulatory domain-like"/>
    <property type="match status" value="1"/>
</dbReference>
<reference evidence="6 7" key="1">
    <citation type="submission" date="2023-12" db="EMBL/GenBank/DDBJ databases">
        <title>Novel species of the genus Arcicella isolated from rivers.</title>
        <authorList>
            <person name="Lu H."/>
        </authorList>
    </citation>
    <scope>NUCLEOTIDE SEQUENCE [LARGE SCALE GENOMIC DNA]</scope>
    <source>
        <strain evidence="6 7">DC2W</strain>
    </source>
</reference>
<proteinExistence type="predicted"/>
<dbReference type="InterPro" id="IPR036942">
    <property type="entry name" value="Beta-barrel_TonB_sf"/>
</dbReference>
<dbReference type="EMBL" id="JAYGIL010000004">
    <property type="protein sequence ID" value="MEA5402184.1"/>
    <property type="molecule type" value="Genomic_DNA"/>
</dbReference>
<dbReference type="SUPFAM" id="SSF56935">
    <property type="entry name" value="Porins"/>
    <property type="match status" value="1"/>
</dbReference>
<protein>
    <submittedName>
        <fullName evidence="6">Outer membrane beta-barrel protein</fullName>
    </submittedName>
</protein>
<dbReference type="Gene3D" id="2.170.130.10">
    <property type="entry name" value="TonB-dependent receptor, plug domain"/>
    <property type="match status" value="1"/>
</dbReference>
<evidence type="ECO:0000313" key="7">
    <source>
        <dbReference type="Proteomes" id="UP001303899"/>
    </source>
</evidence>
<evidence type="ECO:0000259" key="5">
    <source>
        <dbReference type="Pfam" id="PF14905"/>
    </source>
</evidence>
<keyword evidence="3" id="KW-0998">Cell outer membrane</keyword>
<dbReference type="InterPro" id="IPR008969">
    <property type="entry name" value="CarboxyPept-like_regulatory"/>
</dbReference>
<keyword evidence="7" id="KW-1185">Reference proteome</keyword>
<dbReference type="RefSeq" id="WP_323326476.1">
    <property type="nucleotide sequence ID" value="NZ_JAYGIL010000004.1"/>
</dbReference>
<dbReference type="InterPro" id="IPR041700">
    <property type="entry name" value="OMP_b-brl_3"/>
</dbReference>
<feature type="domain" description="Outer membrane protein beta-barrel" evidence="5">
    <location>
        <begin position="383"/>
        <end position="783"/>
    </location>
</feature>
<comment type="caution">
    <text evidence="6">The sequence shown here is derived from an EMBL/GenBank/DDBJ whole genome shotgun (WGS) entry which is preliminary data.</text>
</comment>
<dbReference type="Proteomes" id="UP001303899">
    <property type="component" value="Unassembled WGS sequence"/>
</dbReference>
<dbReference type="Gene3D" id="2.60.40.1120">
    <property type="entry name" value="Carboxypeptidase-like, regulatory domain"/>
    <property type="match status" value="1"/>
</dbReference>
<feature type="chain" id="PRO_5045686738" evidence="4">
    <location>
        <begin position="23"/>
        <end position="810"/>
    </location>
</feature>
<evidence type="ECO:0000256" key="1">
    <source>
        <dbReference type="ARBA" id="ARBA00004442"/>
    </source>
</evidence>
<dbReference type="Gene3D" id="2.40.170.20">
    <property type="entry name" value="TonB-dependent receptor, beta-barrel domain"/>
    <property type="match status" value="1"/>
</dbReference>
<evidence type="ECO:0000256" key="4">
    <source>
        <dbReference type="SAM" id="SignalP"/>
    </source>
</evidence>